<dbReference type="GO" id="GO:0034040">
    <property type="term" value="F:ATPase-coupled lipid transmembrane transporter activity"/>
    <property type="evidence" value="ECO:0007669"/>
    <property type="project" value="TreeGrafter"/>
</dbReference>
<dbReference type="GO" id="GO:0005524">
    <property type="term" value="F:ATP binding"/>
    <property type="evidence" value="ECO:0007669"/>
    <property type="project" value="UniProtKB-KW"/>
</dbReference>
<evidence type="ECO:0000256" key="2">
    <source>
        <dbReference type="ARBA" id="ARBA00022692"/>
    </source>
</evidence>
<evidence type="ECO:0000256" key="1">
    <source>
        <dbReference type="ARBA" id="ARBA00004651"/>
    </source>
</evidence>
<evidence type="ECO:0000256" key="4">
    <source>
        <dbReference type="ARBA" id="ARBA00022840"/>
    </source>
</evidence>
<evidence type="ECO:0000259" key="9">
    <source>
        <dbReference type="PROSITE" id="PS50929"/>
    </source>
</evidence>
<keyword evidence="4 10" id="KW-0067">ATP-binding</keyword>
<name>A0A0P6S1F1_9STRE</name>
<dbReference type="GO" id="GO:0005886">
    <property type="term" value="C:plasma membrane"/>
    <property type="evidence" value="ECO:0007669"/>
    <property type="project" value="UniProtKB-SubCell"/>
</dbReference>
<dbReference type="InterPro" id="IPR027417">
    <property type="entry name" value="P-loop_NTPase"/>
</dbReference>
<dbReference type="EMBL" id="LHQM01000020">
    <property type="protein sequence ID" value="KPJ22294.1"/>
    <property type="molecule type" value="Genomic_DNA"/>
</dbReference>
<keyword evidence="5 7" id="KW-1133">Transmembrane helix</keyword>
<dbReference type="CDD" id="cd03228">
    <property type="entry name" value="ABCC_MRP_Like"/>
    <property type="match status" value="1"/>
</dbReference>
<dbReference type="GO" id="GO:0016887">
    <property type="term" value="F:ATP hydrolysis activity"/>
    <property type="evidence" value="ECO:0007669"/>
    <property type="project" value="InterPro"/>
</dbReference>
<accession>A0A0P6S1F1</accession>
<dbReference type="RefSeq" id="WP_054278833.1">
    <property type="nucleotide sequence ID" value="NZ_LHQM01000020.1"/>
</dbReference>
<dbReference type="Gene3D" id="3.40.50.300">
    <property type="entry name" value="P-loop containing nucleotide triphosphate hydrolases"/>
    <property type="match status" value="1"/>
</dbReference>
<keyword evidence="6 7" id="KW-0472">Membrane</keyword>
<dbReference type="STRING" id="119224.AKK44_05390"/>
<evidence type="ECO:0000256" key="5">
    <source>
        <dbReference type="ARBA" id="ARBA00022989"/>
    </source>
</evidence>
<dbReference type="SMART" id="SM00382">
    <property type="entry name" value="AAA"/>
    <property type="match status" value="1"/>
</dbReference>
<dbReference type="InterPro" id="IPR003439">
    <property type="entry name" value="ABC_transporter-like_ATP-bd"/>
</dbReference>
<feature type="transmembrane region" description="Helical" evidence="7">
    <location>
        <begin position="162"/>
        <end position="184"/>
    </location>
</feature>
<proteinExistence type="predicted"/>
<dbReference type="SUPFAM" id="SSF52540">
    <property type="entry name" value="P-loop containing nucleoside triphosphate hydrolases"/>
    <property type="match status" value="1"/>
</dbReference>
<dbReference type="InterPro" id="IPR036640">
    <property type="entry name" value="ABC1_TM_sf"/>
</dbReference>
<evidence type="ECO:0000259" key="8">
    <source>
        <dbReference type="PROSITE" id="PS50893"/>
    </source>
</evidence>
<reference evidence="10 11" key="1">
    <citation type="submission" date="2015-08" db="EMBL/GenBank/DDBJ databases">
        <title>Genome sequence of Streptococcus phocae subsp. phocae ATCC 51973T isolated from liver specimen obtained from seal.</title>
        <authorList>
            <person name="Avendano-Herrera R."/>
        </authorList>
    </citation>
    <scope>NUCLEOTIDE SEQUENCE [LARGE SCALE GENOMIC DNA]</scope>
    <source>
        <strain evidence="10 11">ATCC 51973</strain>
    </source>
</reference>
<keyword evidence="2 7" id="KW-0812">Transmembrane</keyword>
<evidence type="ECO:0000313" key="10">
    <source>
        <dbReference type="EMBL" id="KPJ22294.1"/>
    </source>
</evidence>
<feature type="transmembrane region" description="Helical" evidence="7">
    <location>
        <begin position="22"/>
        <end position="53"/>
    </location>
</feature>
<keyword evidence="11" id="KW-1185">Reference proteome</keyword>
<comment type="caution">
    <text evidence="10">The sequence shown here is derived from an EMBL/GenBank/DDBJ whole genome shotgun (WGS) entry which is preliminary data.</text>
</comment>
<comment type="subcellular location">
    <subcellularLocation>
        <location evidence="1">Cell membrane</location>
        <topology evidence="1">Multi-pass membrane protein</topology>
    </subcellularLocation>
</comment>
<gene>
    <name evidence="10" type="ORF">AKK44_05390</name>
</gene>
<dbReference type="SUPFAM" id="SSF90123">
    <property type="entry name" value="ABC transporter transmembrane region"/>
    <property type="match status" value="1"/>
</dbReference>
<feature type="domain" description="ABC transmembrane type-1" evidence="9">
    <location>
        <begin position="28"/>
        <end position="302"/>
    </location>
</feature>
<dbReference type="Pfam" id="PF00005">
    <property type="entry name" value="ABC_tran"/>
    <property type="match status" value="1"/>
</dbReference>
<protein>
    <submittedName>
        <fullName evidence="10">ABC transporter ATP-binding protein</fullName>
    </submittedName>
</protein>
<dbReference type="PANTHER" id="PTHR24221:SF654">
    <property type="entry name" value="ATP-BINDING CASSETTE SUB-FAMILY B MEMBER 6"/>
    <property type="match status" value="1"/>
</dbReference>
<dbReference type="GO" id="GO:0140359">
    <property type="term" value="F:ABC-type transporter activity"/>
    <property type="evidence" value="ECO:0007669"/>
    <property type="project" value="InterPro"/>
</dbReference>
<evidence type="ECO:0000256" key="7">
    <source>
        <dbReference type="SAM" id="Phobius"/>
    </source>
</evidence>
<feature type="domain" description="ABC transporter" evidence="8">
    <location>
        <begin position="339"/>
        <end position="561"/>
    </location>
</feature>
<feature type="transmembrane region" description="Helical" evidence="7">
    <location>
        <begin position="134"/>
        <end position="156"/>
    </location>
</feature>
<dbReference type="InterPro" id="IPR003593">
    <property type="entry name" value="AAA+_ATPase"/>
</dbReference>
<dbReference type="PROSITE" id="PS50893">
    <property type="entry name" value="ABC_TRANSPORTER_2"/>
    <property type="match status" value="1"/>
</dbReference>
<evidence type="ECO:0000313" key="11">
    <source>
        <dbReference type="Proteomes" id="UP000049578"/>
    </source>
</evidence>
<dbReference type="PROSITE" id="PS50929">
    <property type="entry name" value="ABC_TM1F"/>
    <property type="match status" value="1"/>
</dbReference>
<dbReference type="PATRIC" id="fig|119224.3.peg.619"/>
<evidence type="ECO:0000256" key="3">
    <source>
        <dbReference type="ARBA" id="ARBA00022741"/>
    </source>
</evidence>
<dbReference type="AlphaFoldDB" id="A0A0P6S1F1"/>
<keyword evidence="3" id="KW-0547">Nucleotide-binding</keyword>
<feature type="transmembrane region" description="Helical" evidence="7">
    <location>
        <begin position="247"/>
        <end position="268"/>
    </location>
</feature>
<organism evidence="10 11">
    <name type="scientific">Streptococcus phocae</name>
    <dbReference type="NCBI Taxonomy" id="119224"/>
    <lineage>
        <taxon>Bacteria</taxon>
        <taxon>Bacillati</taxon>
        <taxon>Bacillota</taxon>
        <taxon>Bacilli</taxon>
        <taxon>Lactobacillales</taxon>
        <taxon>Streptococcaceae</taxon>
        <taxon>Streptococcus</taxon>
    </lineage>
</organism>
<dbReference type="Gene3D" id="1.20.1560.10">
    <property type="entry name" value="ABC transporter type 1, transmembrane domain"/>
    <property type="match status" value="1"/>
</dbReference>
<feature type="transmembrane region" description="Helical" evidence="7">
    <location>
        <begin position="280"/>
        <end position="300"/>
    </location>
</feature>
<evidence type="ECO:0000256" key="6">
    <source>
        <dbReference type="ARBA" id="ARBA00023136"/>
    </source>
</evidence>
<sequence length="561" mass="62572">MVKQEYKTIQLVLRLLVTMKHLLPWITLAVTFAVLGFLITVSIPTGLVYFGLFAVTGKEVSNQLMLGFIALAFLRGLVRYGEHYFGHFVAFHSLAAFRQMIFHKLRALSPARLDNQDSGHLLKMIGEDIEALEVFFAHTIAPICTAVISASLMFLFLGQVSWQLVLIAVVTYALLAIVIPIYFANILQGLLQSQNQQRKSYVSSFLESLTSVKDLLQFQKIDEQFSLLSEKSQRVNALDRKVAQAQFLQMAITFFVLGLAILSLAYLVLNGARQESIDPVKGLMAFVAFTASFAPFLELGRLPLGFKRAMNAAGNVFGLLDEVAVQDLGQEEIADIKSIQIDSLNFAYPNRQEDIYKDLTIAFAGKGIIGIHGESGSGKSTLMKVIMKWYQWQSGHVLLNEADSQHLNAAALQARFAYVPQNPQIFQQTLRENLTFGRPGISDETILELAEACGMKERILACEKGLDTLVKGADDFSAGEGQRLELMRALLKQADCYIFDEPTANLDSLNEAILIDLIRQHCQGMVFLISHRPSTLACADRLFHLKNGFLKEVKRHETIKN</sequence>
<dbReference type="InterPro" id="IPR011527">
    <property type="entry name" value="ABC1_TM_dom"/>
</dbReference>
<dbReference type="Proteomes" id="UP000049578">
    <property type="component" value="Unassembled WGS sequence"/>
</dbReference>
<dbReference type="PANTHER" id="PTHR24221">
    <property type="entry name" value="ATP-BINDING CASSETTE SUB-FAMILY B"/>
    <property type="match status" value="1"/>
</dbReference>
<dbReference type="Pfam" id="PF00664">
    <property type="entry name" value="ABC_membrane"/>
    <property type="match status" value="1"/>
</dbReference>
<dbReference type="InterPro" id="IPR039421">
    <property type="entry name" value="Type_1_exporter"/>
</dbReference>